<proteinExistence type="predicted"/>
<sequence length="315" mass="33008">MANNPSEAPTDDFLEQILGFPAYTGAGAGADTNLSPGNDVAALAGAQVPMMLQLSSGDGSAHLGGVGLGAGLGIGSAGAFHGGGFPLGLSLEQGKGGFMKMDEPAGSGKRFRDDIMDGRAASSSLKPVSGFHGQPVPNTVPAVPHPPAIRPRVRARRGQATDPHSIAERLRRERIAERIRALQELVPSVNKTDRAVMLDEIVDYVKFLRLQVKVLSMSRLGGAGAVAPLVSDIPISSVEDDVGEGGRVQPAWEKWSNDGTERQVAKLMEENVGSAMQFLQSKALCIMPISLASAICHTQPPETTSLIKPETHPSP</sequence>
<dbReference type="Proteomes" id="UP001060085">
    <property type="component" value="Linkage Group LG01"/>
</dbReference>
<name>A0ACC0C5F4_CATRO</name>
<accession>A0ACC0C5F4</accession>
<gene>
    <name evidence="1" type="ORF">M9H77_01388</name>
</gene>
<evidence type="ECO:0000313" key="2">
    <source>
        <dbReference type="Proteomes" id="UP001060085"/>
    </source>
</evidence>
<comment type="caution">
    <text evidence="1">The sequence shown here is derived from an EMBL/GenBank/DDBJ whole genome shotgun (WGS) entry which is preliminary data.</text>
</comment>
<reference evidence="2" key="1">
    <citation type="journal article" date="2023" name="Nat. Plants">
        <title>Single-cell RNA sequencing provides a high-resolution roadmap for understanding the multicellular compartmentation of specialized metabolism.</title>
        <authorList>
            <person name="Sun S."/>
            <person name="Shen X."/>
            <person name="Li Y."/>
            <person name="Li Y."/>
            <person name="Wang S."/>
            <person name="Li R."/>
            <person name="Zhang H."/>
            <person name="Shen G."/>
            <person name="Guo B."/>
            <person name="Wei J."/>
            <person name="Xu J."/>
            <person name="St-Pierre B."/>
            <person name="Chen S."/>
            <person name="Sun C."/>
        </authorList>
    </citation>
    <scope>NUCLEOTIDE SEQUENCE [LARGE SCALE GENOMIC DNA]</scope>
</reference>
<keyword evidence="2" id="KW-1185">Reference proteome</keyword>
<protein>
    <submittedName>
        <fullName evidence="1">Uncharacterized protein</fullName>
    </submittedName>
</protein>
<evidence type="ECO:0000313" key="1">
    <source>
        <dbReference type="EMBL" id="KAI5680161.1"/>
    </source>
</evidence>
<organism evidence="1 2">
    <name type="scientific">Catharanthus roseus</name>
    <name type="common">Madagascar periwinkle</name>
    <name type="synonym">Vinca rosea</name>
    <dbReference type="NCBI Taxonomy" id="4058"/>
    <lineage>
        <taxon>Eukaryota</taxon>
        <taxon>Viridiplantae</taxon>
        <taxon>Streptophyta</taxon>
        <taxon>Embryophyta</taxon>
        <taxon>Tracheophyta</taxon>
        <taxon>Spermatophyta</taxon>
        <taxon>Magnoliopsida</taxon>
        <taxon>eudicotyledons</taxon>
        <taxon>Gunneridae</taxon>
        <taxon>Pentapetalae</taxon>
        <taxon>asterids</taxon>
        <taxon>lamiids</taxon>
        <taxon>Gentianales</taxon>
        <taxon>Apocynaceae</taxon>
        <taxon>Rauvolfioideae</taxon>
        <taxon>Vinceae</taxon>
        <taxon>Catharanthinae</taxon>
        <taxon>Catharanthus</taxon>
    </lineage>
</organism>
<dbReference type="EMBL" id="CM044701">
    <property type="protein sequence ID" value="KAI5680161.1"/>
    <property type="molecule type" value="Genomic_DNA"/>
</dbReference>